<keyword evidence="5" id="KW-0067">ATP-binding</keyword>
<reference evidence="12" key="2">
    <citation type="submission" date="2023-07" db="EMBL/GenBank/DDBJ databases">
        <authorList>
            <person name="Shen H."/>
        </authorList>
    </citation>
    <scope>NUCLEOTIDE SEQUENCE</scope>
    <source>
        <strain evidence="12">TNR-22</strain>
    </source>
</reference>
<feature type="region of interest" description="Disordered" evidence="8">
    <location>
        <begin position="566"/>
        <end position="658"/>
    </location>
</feature>
<dbReference type="InterPro" id="IPR003593">
    <property type="entry name" value="AAA+_ATPase"/>
</dbReference>
<evidence type="ECO:0000259" key="10">
    <source>
        <dbReference type="PROSITE" id="PS50893"/>
    </source>
</evidence>
<dbReference type="Proteomes" id="UP001174932">
    <property type="component" value="Unassembled WGS sequence"/>
</dbReference>
<dbReference type="PANTHER" id="PTHR24221:SF248">
    <property type="entry name" value="ABC TRANSPORTER TRANSMEMBRANE REGION"/>
    <property type="match status" value="1"/>
</dbReference>
<dbReference type="SMART" id="SM00382">
    <property type="entry name" value="AAA"/>
    <property type="match status" value="1"/>
</dbReference>
<dbReference type="InterPro" id="IPR039421">
    <property type="entry name" value="Type_1_exporter"/>
</dbReference>
<keyword evidence="7 9" id="KW-0472">Membrane</keyword>
<evidence type="ECO:0000256" key="2">
    <source>
        <dbReference type="ARBA" id="ARBA00005417"/>
    </source>
</evidence>
<reference evidence="12" key="1">
    <citation type="journal article" date="2015" name="Int. J. Syst. Evol. Microbiol.">
        <title>Rhizobium alvei sp. nov., isolated from a freshwater river.</title>
        <authorList>
            <person name="Sheu S.Y."/>
            <person name="Huang H.W."/>
            <person name="Young C.C."/>
            <person name="Chen W.M."/>
        </authorList>
    </citation>
    <scope>NUCLEOTIDE SEQUENCE</scope>
    <source>
        <strain evidence="12">TNR-22</strain>
    </source>
</reference>
<feature type="transmembrane region" description="Helical" evidence="9">
    <location>
        <begin position="148"/>
        <end position="177"/>
    </location>
</feature>
<evidence type="ECO:0000313" key="12">
    <source>
        <dbReference type="EMBL" id="MDO6962975.1"/>
    </source>
</evidence>
<dbReference type="Gene3D" id="3.40.50.300">
    <property type="entry name" value="P-loop containing nucleotide triphosphate hydrolases"/>
    <property type="match status" value="1"/>
</dbReference>
<dbReference type="NCBIfam" id="TIGR01842">
    <property type="entry name" value="type_I_sec_PrtD"/>
    <property type="match status" value="1"/>
</dbReference>
<dbReference type="EMBL" id="JAUOZU010000002">
    <property type="protein sequence ID" value="MDO6962975.1"/>
    <property type="molecule type" value="Genomic_DNA"/>
</dbReference>
<evidence type="ECO:0000313" key="13">
    <source>
        <dbReference type="Proteomes" id="UP001174932"/>
    </source>
</evidence>
<feature type="domain" description="ABC transmembrane type-1" evidence="11">
    <location>
        <begin position="25"/>
        <end position="303"/>
    </location>
</feature>
<dbReference type="Pfam" id="PF00664">
    <property type="entry name" value="ABC_membrane"/>
    <property type="match status" value="1"/>
</dbReference>
<dbReference type="PROSITE" id="PS00211">
    <property type="entry name" value="ABC_TRANSPORTER_1"/>
    <property type="match status" value="1"/>
</dbReference>
<evidence type="ECO:0000256" key="1">
    <source>
        <dbReference type="ARBA" id="ARBA00004651"/>
    </source>
</evidence>
<keyword evidence="3 9" id="KW-0812">Transmembrane</keyword>
<keyword evidence="13" id="KW-1185">Reference proteome</keyword>
<evidence type="ECO:0000256" key="5">
    <source>
        <dbReference type="ARBA" id="ARBA00022840"/>
    </source>
</evidence>
<dbReference type="InterPro" id="IPR017871">
    <property type="entry name" value="ABC_transporter-like_CS"/>
</dbReference>
<evidence type="ECO:0000256" key="7">
    <source>
        <dbReference type="ARBA" id="ARBA00023136"/>
    </source>
</evidence>
<dbReference type="InterPro" id="IPR011527">
    <property type="entry name" value="ABC1_TM_dom"/>
</dbReference>
<dbReference type="PANTHER" id="PTHR24221">
    <property type="entry name" value="ATP-BINDING CASSETTE SUB-FAMILY B"/>
    <property type="match status" value="1"/>
</dbReference>
<feature type="transmembrane region" description="Helical" evidence="9">
    <location>
        <begin position="23"/>
        <end position="47"/>
    </location>
</feature>
<evidence type="ECO:0000256" key="6">
    <source>
        <dbReference type="ARBA" id="ARBA00022989"/>
    </source>
</evidence>
<name>A0ABT8YH19_9HYPH</name>
<comment type="caution">
    <text evidence="12">The sequence shown here is derived from an EMBL/GenBank/DDBJ whole genome shotgun (WGS) entry which is preliminary data.</text>
</comment>
<dbReference type="InterPro" id="IPR010128">
    <property type="entry name" value="ATPase_T1SS_PrtD-like"/>
</dbReference>
<sequence length="658" mass="70161">MSTAPFKNGADELRAALADCRSAFLAIGIFSFFVNILVLTGSIYSLQVYDRVLTSRSEPTLVVLTLLLIVLYAIMGVLDHMRGRLAARIGARFQSNLEMRVYRIVIDRTMLASQGINTTTAMRDLDSVQRTLSSPAVFSVFDVPWTPVFVIIIFLFHPLMGIVGVVGGLILITLTWLNQNGTKQDQEKAMNASRLSEEMTATMQREADTVRALGMRGSTAERWRTLRSGALEANIHYSDNNGFYATTSKTFRIFLQSAILGMGAWLAIQGHITSGAMLASSIIIGRALAPIETLIAQWALIQRAWQGAKGLRDVLTKVPPESSRTALPRPRAILDVQNISVVPPGERMPTLRNLSFELRPGQALGVIGQSGSGKSTLARVLTGVWPIQAGKVRLDGAAIDQYGIDDLANYVGYLPQEVALFEGTIAENIARLQLEPDSEKVVDAAQKAAAHDLVLKLPGGYDTRLPATGQRLSGGQKQRIGLARALYGDPVLLVLDEPNANLDAEGSMALNIAIRNAKKEGRSVVIMAHRPAAIEECDLILILEGGNRVAFGPRDEVLKQHLRNYQQITPPGQPPAANGGAQPPAAGPRGPAPNGPAPGGSAPGGMLPPLPGLLGTGLIPGVGRAPNNPPGGNPGPGGTPDKDATDKPKDDSNGESKA</sequence>
<evidence type="ECO:0000256" key="3">
    <source>
        <dbReference type="ARBA" id="ARBA00022692"/>
    </source>
</evidence>
<proteinExistence type="inferred from homology"/>
<feature type="compositionally biased region" description="Basic and acidic residues" evidence="8">
    <location>
        <begin position="640"/>
        <end position="658"/>
    </location>
</feature>
<feature type="domain" description="ABC transporter" evidence="10">
    <location>
        <begin position="334"/>
        <end position="570"/>
    </location>
</feature>
<dbReference type="InterPro" id="IPR027417">
    <property type="entry name" value="P-loop_NTPase"/>
</dbReference>
<protein>
    <submittedName>
        <fullName evidence="12">Type I secretion system permease/ATPase</fullName>
    </submittedName>
</protein>
<comment type="similarity">
    <text evidence="2">Belongs to the ABC transporter superfamily.</text>
</comment>
<keyword evidence="6 9" id="KW-1133">Transmembrane helix</keyword>
<dbReference type="PROSITE" id="PS50929">
    <property type="entry name" value="ABC_TM1F"/>
    <property type="match status" value="1"/>
</dbReference>
<dbReference type="Gene3D" id="1.20.1560.10">
    <property type="entry name" value="ABC transporter type 1, transmembrane domain"/>
    <property type="match status" value="1"/>
</dbReference>
<dbReference type="RefSeq" id="WP_304374865.1">
    <property type="nucleotide sequence ID" value="NZ_JAUOZU010000002.1"/>
</dbReference>
<evidence type="ECO:0000256" key="4">
    <source>
        <dbReference type="ARBA" id="ARBA00022741"/>
    </source>
</evidence>
<gene>
    <name evidence="12" type="ORF">Q4481_03340</name>
</gene>
<keyword evidence="4" id="KW-0547">Nucleotide-binding</keyword>
<comment type="subcellular location">
    <subcellularLocation>
        <location evidence="1">Cell membrane</location>
        <topology evidence="1">Multi-pass membrane protein</topology>
    </subcellularLocation>
</comment>
<feature type="transmembrane region" description="Helical" evidence="9">
    <location>
        <begin position="59"/>
        <end position="78"/>
    </location>
</feature>
<evidence type="ECO:0000256" key="9">
    <source>
        <dbReference type="SAM" id="Phobius"/>
    </source>
</evidence>
<dbReference type="Pfam" id="PF00005">
    <property type="entry name" value="ABC_tran"/>
    <property type="match status" value="1"/>
</dbReference>
<evidence type="ECO:0000256" key="8">
    <source>
        <dbReference type="SAM" id="MobiDB-lite"/>
    </source>
</evidence>
<dbReference type="InterPro" id="IPR036640">
    <property type="entry name" value="ABC1_TM_sf"/>
</dbReference>
<organism evidence="12 13">
    <name type="scientific">Rhizobium alvei</name>
    <dbReference type="NCBI Taxonomy" id="1132659"/>
    <lineage>
        <taxon>Bacteria</taxon>
        <taxon>Pseudomonadati</taxon>
        <taxon>Pseudomonadota</taxon>
        <taxon>Alphaproteobacteria</taxon>
        <taxon>Hyphomicrobiales</taxon>
        <taxon>Rhizobiaceae</taxon>
        <taxon>Rhizobium/Agrobacterium group</taxon>
        <taxon>Rhizobium</taxon>
    </lineage>
</organism>
<dbReference type="PROSITE" id="PS50893">
    <property type="entry name" value="ABC_TRANSPORTER_2"/>
    <property type="match status" value="1"/>
</dbReference>
<accession>A0ABT8YH19</accession>
<dbReference type="InterPro" id="IPR003439">
    <property type="entry name" value="ABC_transporter-like_ATP-bd"/>
</dbReference>
<dbReference type="SUPFAM" id="SSF90123">
    <property type="entry name" value="ABC transporter transmembrane region"/>
    <property type="match status" value="1"/>
</dbReference>
<feature type="compositionally biased region" description="Low complexity" evidence="8">
    <location>
        <begin position="575"/>
        <end position="589"/>
    </location>
</feature>
<dbReference type="SUPFAM" id="SSF52540">
    <property type="entry name" value="P-loop containing nucleoside triphosphate hydrolases"/>
    <property type="match status" value="1"/>
</dbReference>
<evidence type="ECO:0000259" key="11">
    <source>
        <dbReference type="PROSITE" id="PS50929"/>
    </source>
</evidence>